<feature type="region of interest" description="Disordered" evidence="1">
    <location>
        <begin position="129"/>
        <end position="149"/>
    </location>
</feature>
<reference evidence="2 3" key="1">
    <citation type="submission" date="2020-07" db="EMBL/GenBank/DDBJ databases">
        <title>Genomic diversity of species in the Neisseriaceae family.</title>
        <authorList>
            <person name="Vincent A.T."/>
            <person name="Bernet E."/>
            <person name="Veyrier F.J."/>
        </authorList>
    </citation>
    <scope>NUCLEOTIDE SEQUENCE [LARGE SCALE GENOMIC DNA]</scope>
    <source>
        <strain evidence="2 3">DSM 22244</strain>
    </source>
</reference>
<dbReference type="Proteomes" id="UP000514752">
    <property type="component" value="Chromosome"/>
</dbReference>
<protein>
    <submittedName>
        <fullName evidence="2">Uncharacterized protein</fullName>
    </submittedName>
</protein>
<proteinExistence type="predicted"/>
<dbReference type="KEGG" id="nsg:H3L94_11355"/>
<feature type="compositionally biased region" description="Pro residues" evidence="1">
    <location>
        <begin position="140"/>
        <end position="149"/>
    </location>
</feature>
<name>A0A7D7N3A8_9NEIS</name>
<dbReference type="AlphaFoldDB" id="A0A7D7N3A8"/>
<evidence type="ECO:0000313" key="3">
    <source>
        <dbReference type="Proteomes" id="UP000514752"/>
    </source>
</evidence>
<evidence type="ECO:0000256" key="1">
    <source>
        <dbReference type="SAM" id="MobiDB-lite"/>
    </source>
</evidence>
<accession>A0A7D7N3A8</accession>
<sequence length="149" mass="15833">MKLTLETRYYNPLADLLGNAAAVAAVQKTYLYGREHLAAVSDGDCGSLLCTVEAAQTELAEILSLAGFVQQAAYSNQPLSHVMPDDDKIETTLSFITHLAADVGALLADWREVLARESVYRECGAVAGKSATKRCAHQPKSPPASPGSP</sequence>
<organism evidence="2 3">
    <name type="scientific">Neisseria shayeganii</name>
    <dbReference type="NCBI Taxonomy" id="607712"/>
    <lineage>
        <taxon>Bacteria</taxon>
        <taxon>Pseudomonadati</taxon>
        <taxon>Pseudomonadota</taxon>
        <taxon>Betaproteobacteria</taxon>
        <taxon>Neisseriales</taxon>
        <taxon>Neisseriaceae</taxon>
        <taxon>Neisseria</taxon>
    </lineage>
</organism>
<dbReference type="RefSeq" id="WP_182122072.1">
    <property type="nucleotide sequence ID" value="NZ_CP059567.1"/>
</dbReference>
<evidence type="ECO:0000313" key="2">
    <source>
        <dbReference type="EMBL" id="QMT40405.1"/>
    </source>
</evidence>
<dbReference type="EMBL" id="CP059567">
    <property type="protein sequence ID" value="QMT40405.1"/>
    <property type="molecule type" value="Genomic_DNA"/>
</dbReference>
<gene>
    <name evidence="2" type="ORF">H3L94_11355</name>
</gene>